<dbReference type="InterPro" id="IPR000515">
    <property type="entry name" value="MetI-like"/>
</dbReference>
<keyword evidence="3" id="KW-1003">Cell membrane</keyword>
<organism evidence="9 10">
    <name type="scientific">Microbacterium terrae</name>
    <dbReference type="NCBI Taxonomy" id="69369"/>
    <lineage>
        <taxon>Bacteria</taxon>
        <taxon>Bacillati</taxon>
        <taxon>Actinomycetota</taxon>
        <taxon>Actinomycetes</taxon>
        <taxon>Micrococcales</taxon>
        <taxon>Microbacteriaceae</taxon>
        <taxon>Microbacterium</taxon>
    </lineage>
</organism>
<evidence type="ECO:0000256" key="6">
    <source>
        <dbReference type="ARBA" id="ARBA00023136"/>
    </source>
</evidence>
<comment type="caution">
    <text evidence="9">The sequence shown here is derived from an EMBL/GenBank/DDBJ whole genome shotgun (WGS) entry which is preliminary data.</text>
</comment>
<evidence type="ECO:0000256" key="5">
    <source>
        <dbReference type="ARBA" id="ARBA00022989"/>
    </source>
</evidence>
<feature type="transmembrane region" description="Helical" evidence="7">
    <location>
        <begin position="189"/>
        <end position="213"/>
    </location>
</feature>
<accession>A0A0M2HD26</accession>
<comment type="subcellular location">
    <subcellularLocation>
        <location evidence="1 7">Cell membrane</location>
        <topology evidence="1 7">Multi-pass membrane protein</topology>
    </subcellularLocation>
</comment>
<dbReference type="PROSITE" id="PS50928">
    <property type="entry name" value="ABC_TM1"/>
    <property type="match status" value="1"/>
</dbReference>
<evidence type="ECO:0000313" key="9">
    <source>
        <dbReference type="EMBL" id="KJL42114.1"/>
    </source>
</evidence>
<feature type="transmembrane region" description="Helical" evidence="7">
    <location>
        <begin position="93"/>
        <end position="110"/>
    </location>
</feature>
<feature type="domain" description="ABC transmembrane type-1" evidence="8">
    <location>
        <begin position="15"/>
        <end position="209"/>
    </location>
</feature>
<protein>
    <submittedName>
        <fullName evidence="9">Methionine import system permease protein MetP</fullName>
    </submittedName>
</protein>
<dbReference type="SUPFAM" id="SSF161098">
    <property type="entry name" value="MetI-like"/>
    <property type="match status" value="1"/>
</dbReference>
<dbReference type="STRING" id="92835.RS81_01274"/>
<keyword evidence="4 7" id="KW-0812">Transmembrane</keyword>
<dbReference type="Proteomes" id="UP000033956">
    <property type="component" value="Unassembled WGS sequence"/>
</dbReference>
<dbReference type="PATRIC" id="fig|92835.4.peg.1289"/>
<evidence type="ECO:0000256" key="7">
    <source>
        <dbReference type="RuleBase" id="RU363032"/>
    </source>
</evidence>
<dbReference type="EMBL" id="JYIZ01000042">
    <property type="protein sequence ID" value="KJL42114.1"/>
    <property type="molecule type" value="Genomic_DNA"/>
</dbReference>
<dbReference type="InterPro" id="IPR051322">
    <property type="entry name" value="AA_ABC_Transporter_Permease"/>
</dbReference>
<sequence>MDRLVDLLPEMWAATFETLYVVSFALILGGAGGLLLGIALYATRAGSIFPNRVVFGALNVTVNFFRPIPFVILLAAVQPIARSVGIPGIGPEFGIFAISVASLFAISRIVEQNLLTVKPGVIEAARAAGAGRGRILLRLVPREALGPLILGYTFIVVALVDMTAIAGAVAAGGLGEFAIVYGFKQFNPWVTWAAVLVIIVIVQVVQFVGNALARRVLRR</sequence>
<dbReference type="AlphaFoldDB" id="A0A0M2HD26"/>
<evidence type="ECO:0000313" key="10">
    <source>
        <dbReference type="Proteomes" id="UP000033956"/>
    </source>
</evidence>
<evidence type="ECO:0000259" key="8">
    <source>
        <dbReference type="PROSITE" id="PS50928"/>
    </source>
</evidence>
<dbReference type="Pfam" id="PF00528">
    <property type="entry name" value="BPD_transp_1"/>
    <property type="match status" value="1"/>
</dbReference>
<dbReference type="OrthoDB" id="9793490at2"/>
<dbReference type="RefSeq" id="WP_084613451.1">
    <property type="nucleotide sequence ID" value="NZ_BAAAUP010000004.1"/>
</dbReference>
<evidence type="ECO:0000256" key="3">
    <source>
        <dbReference type="ARBA" id="ARBA00022475"/>
    </source>
</evidence>
<dbReference type="GO" id="GO:0048473">
    <property type="term" value="P:D-methionine transmembrane transport"/>
    <property type="evidence" value="ECO:0007669"/>
    <property type="project" value="TreeGrafter"/>
</dbReference>
<keyword evidence="2 7" id="KW-0813">Transport</keyword>
<evidence type="ECO:0000256" key="2">
    <source>
        <dbReference type="ARBA" id="ARBA00022448"/>
    </source>
</evidence>
<dbReference type="Gene3D" id="1.10.3720.10">
    <property type="entry name" value="MetI-like"/>
    <property type="match status" value="1"/>
</dbReference>
<evidence type="ECO:0000256" key="4">
    <source>
        <dbReference type="ARBA" id="ARBA00022692"/>
    </source>
</evidence>
<reference evidence="9 10" key="1">
    <citation type="submission" date="2015-02" db="EMBL/GenBank/DDBJ databases">
        <title>Draft genome sequences of ten Microbacterium spp. with emphasis on heavy metal contaminated environments.</title>
        <authorList>
            <person name="Corretto E."/>
        </authorList>
    </citation>
    <scope>NUCLEOTIDE SEQUENCE [LARGE SCALE GENOMIC DNA]</scope>
    <source>
        <strain evidence="9 10">DSM 12510</strain>
    </source>
</reference>
<feature type="transmembrane region" description="Helical" evidence="7">
    <location>
        <begin position="53"/>
        <end position="81"/>
    </location>
</feature>
<feature type="transmembrane region" description="Helical" evidence="7">
    <location>
        <begin position="144"/>
        <end position="169"/>
    </location>
</feature>
<keyword evidence="6 7" id="KW-0472">Membrane</keyword>
<proteinExistence type="inferred from homology"/>
<dbReference type="InterPro" id="IPR035906">
    <property type="entry name" value="MetI-like_sf"/>
</dbReference>
<gene>
    <name evidence="9" type="primary">metP</name>
    <name evidence="9" type="ORF">RS81_01274</name>
</gene>
<comment type="similarity">
    <text evidence="7">Belongs to the binding-protein-dependent transport system permease family.</text>
</comment>
<dbReference type="PANTHER" id="PTHR30450">
    <property type="entry name" value="ABC TRANSPORTER PERMEASE"/>
    <property type="match status" value="1"/>
</dbReference>
<feature type="transmembrane region" description="Helical" evidence="7">
    <location>
        <begin position="20"/>
        <end position="41"/>
    </location>
</feature>
<dbReference type="GO" id="GO:0005886">
    <property type="term" value="C:plasma membrane"/>
    <property type="evidence" value="ECO:0007669"/>
    <property type="project" value="UniProtKB-SubCell"/>
</dbReference>
<dbReference type="PANTHER" id="PTHR30450:SF14">
    <property type="entry name" value="TRANSPORTER, PERMEASE PROTEIN, PUTATIVE-RELATED"/>
    <property type="match status" value="1"/>
</dbReference>
<evidence type="ECO:0000256" key="1">
    <source>
        <dbReference type="ARBA" id="ARBA00004651"/>
    </source>
</evidence>
<keyword evidence="5 7" id="KW-1133">Transmembrane helix</keyword>
<keyword evidence="10" id="KW-1185">Reference proteome</keyword>
<name>A0A0M2HD26_9MICO</name>